<sequence>MRGPIKSSFMYSSGFIQETPKQAKEEAKIDPAPVEERPNPVKAGKKAFRKFANKLSKFALENGVKIRNESKQIILSRLKQLGRGEKIPLEVLQLAHILAEHRTKPKFYKLDSCKLDHCGECIRDFFFNKDICEHGKNTFEKEKSDIAVLITKLNETYKICPVCNEGKDDIEFSLVRSEGCNVCDSCTTQNCINNVKDFYNLKCPRIGCENIYSGEIREILKYALATLPNKIEVPPPPGKNIICVFCNSVDKIREICEKECLCCENCAQNMKNNNVEVCPVCGSRASP</sequence>
<evidence type="ECO:0000256" key="1">
    <source>
        <dbReference type="SAM" id="MobiDB-lite"/>
    </source>
</evidence>
<dbReference type="Proteomes" id="UP001162131">
    <property type="component" value="Unassembled WGS sequence"/>
</dbReference>
<feature type="compositionally biased region" description="Polar residues" evidence="1">
    <location>
        <begin position="9"/>
        <end position="20"/>
    </location>
</feature>
<evidence type="ECO:0000313" key="2">
    <source>
        <dbReference type="EMBL" id="CAG9310108.1"/>
    </source>
</evidence>
<dbReference type="AlphaFoldDB" id="A0AAU9ID81"/>
<keyword evidence="3" id="KW-1185">Reference proteome</keyword>
<feature type="compositionally biased region" description="Basic and acidic residues" evidence="1">
    <location>
        <begin position="21"/>
        <end position="39"/>
    </location>
</feature>
<feature type="region of interest" description="Disordered" evidence="1">
    <location>
        <begin position="1"/>
        <end position="40"/>
    </location>
</feature>
<accession>A0AAU9ID81</accession>
<name>A0AAU9ID81_9CILI</name>
<reference evidence="2" key="1">
    <citation type="submission" date="2021-09" db="EMBL/GenBank/DDBJ databases">
        <authorList>
            <consortium name="AG Swart"/>
            <person name="Singh M."/>
            <person name="Singh A."/>
            <person name="Seah K."/>
            <person name="Emmerich C."/>
        </authorList>
    </citation>
    <scope>NUCLEOTIDE SEQUENCE</scope>
    <source>
        <strain evidence="2">ATCC30299</strain>
    </source>
</reference>
<comment type="caution">
    <text evidence="2">The sequence shown here is derived from an EMBL/GenBank/DDBJ whole genome shotgun (WGS) entry which is preliminary data.</text>
</comment>
<evidence type="ECO:0008006" key="4">
    <source>
        <dbReference type="Google" id="ProtNLM"/>
    </source>
</evidence>
<evidence type="ECO:0000313" key="3">
    <source>
        <dbReference type="Proteomes" id="UP001162131"/>
    </source>
</evidence>
<protein>
    <recommendedName>
        <fullName evidence="4">RING-type domain-containing protein</fullName>
    </recommendedName>
</protein>
<gene>
    <name evidence="2" type="ORF">BSTOLATCC_MIC317</name>
</gene>
<proteinExistence type="predicted"/>
<organism evidence="2 3">
    <name type="scientific">Blepharisma stoltei</name>
    <dbReference type="NCBI Taxonomy" id="1481888"/>
    <lineage>
        <taxon>Eukaryota</taxon>
        <taxon>Sar</taxon>
        <taxon>Alveolata</taxon>
        <taxon>Ciliophora</taxon>
        <taxon>Postciliodesmatophora</taxon>
        <taxon>Heterotrichea</taxon>
        <taxon>Heterotrichida</taxon>
        <taxon>Blepharismidae</taxon>
        <taxon>Blepharisma</taxon>
    </lineage>
</organism>
<dbReference type="EMBL" id="CAJZBQ010000001">
    <property type="protein sequence ID" value="CAG9310108.1"/>
    <property type="molecule type" value="Genomic_DNA"/>
</dbReference>